<gene>
    <name evidence="3" type="ORF">HYPSUDRAFT_128459</name>
</gene>
<proteinExistence type="predicted"/>
<dbReference type="PROSITE" id="PS50858">
    <property type="entry name" value="BSD"/>
    <property type="match status" value="1"/>
</dbReference>
<protein>
    <recommendedName>
        <fullName evidence="2">BSD domain-containing protein</fullName>
    </recommendedName>
</protein>
<dbReference type="InterPro" id="IPR005607">
    <property type="entry name" value="BSD_dom"/>
</dbReference>
<name>A0A0D2PKR3_HYPSF</name>
<feature type="region of interest" description="Disordered" evidence="1">
    <location>
        <begin position="1"/>
        <end position="25"/>
    </location>
</feature>
<feature type="compositionally biased region" description="Polar residues" evidence="1">
    <location>
        <begin position="437"/>
        <end position="451"/>
    </location>
</feature>
<dbReference type="STRING" id="945553.A0A0D2PKR3"/>
<feature type="region of interest" description="Disordered" evidence="1">
    <location>
        <begin position="76"/>
        <end position="138"/>
    </location>
</feature>
<dbReference type="EMBL" id="KN817520">
    <property type="protein sequence ID" value="KJA28971.1"/>
    <property type="molecule type" value="Genomic_DNA"/>
</dbReference>
<keyword evidence="4" id="KW-1185">Reference proteome</keyword>
<dbReference type="OrthoDB" id="73788at2759"/>
<dbReference type="PANTHER" id="PTHR16019">
    <property type="entry name" value="SYNAPSE-ASSOCIATED PROTEIN"/>
    <property type="match status" value="1"/>
</dbReference>
<feature type="compositionally biased region" description="Low complexity" evidence="1">
    <location>
        <begin position="107"/>
        <end position="126"/>
    </location>
</feature>
<evidence type="ECO:0000313" key="3">
    <source>
        <dbReference type="EMBL" id="KJA28971.1"/>
    </source>
</evidence>
<dbReference type="Gene3D" id="1.10.3970.10">
    <property type="entry name" value="BSD domain"/>
    <property type="match status" value="1"/>
</dbReference>
<dbReference type="InterPro" id="IPR051494">
    <property type="entry name" value="BSD_domain-containing"/>
</dbReference>
<dbReference type="AlphaFoldDB" id="A0A0D2PKR3"/>
<dbReference type="Proteomes" id="UP000054270">
    <property type="component" value="Unassembled WGS sequence"/>
</dbReference>
<dbReference type="OMA" id="TYYEGAR"/>
<dbReference type="Pfam" id="PF03909">
    <property type="entry name" value="BSD"/>
    <property type="match status" value="1"/>
</dbReference>
<dbReference type="GO" id="GO:0005737">
    <property type="term" value="C:cytoplasm"/>
    <property type="evidence" value="ECO:0007669"/>
    <property type="project" value="TreeGrafter"/>
</dbReference>
<feature type="compositionally biased region" description="Pro residues" evidence="1">
    <location>
        <begin position="14"/>
        <end position="24"/>
    </location>
</feature>
<dbReference type="SUPFAM" id="SSF140383">
    <property type="entry name" value="BSD domain-like"/>
    <property type="match status" value="1"/>
</dbReference>
<feature type="domain" description="BSD" evidence="2">
    <location>
        <begin position="345"/>
        <end position="387"/>
    </location>
</feature>
<sequence length="497" mass="52432">MNYLDTYDLTRPETPNPVDAPPAAQPTLNEEVTQVIGQLGRFWGGFRKQSQTALEAARKDFSEVVVQAQKELTKFTGAEEAQTAPSTEKATDGNSNADVSGTPVAGPSTAESADTTDAAAAAAAPREAGDEPHLAASSSGTLFGRLQSALPPQLVASVQNNLTTTTASLRQIDLPGLRTNVLAELQRVQEEARATAGGVAQRSEALLREAVREAETVLREAGDVLSEAVKVLPPDAPAGAGVSSAQGLVWDGADMWMLPAEGAGEAGGSALRRASESSARGPLETQSAVATRAEALLQRLQRDPEIVRHDPAAEEGVRERFEAWQAAEVDTLEGGVDGAEWRARIEALLEDPTDGSALKQLEQTLVPAEMTSSVFWLRFFFRTHQIRAEEEKRKALIQSTADNDEDFSWEDEDEDVSPTNQAKSPTAAASADGSKAPEQSLSIPASKSTGTPGAGTPRVSSEDSFDLVSNASVVGEEKPPAPAAPGAVEEDGDSDWE</sequence>
<reference evidence="4" key="1">
    <citation type="submission" date="2014-04" db="EMBL/GenBank/DDBJ databases">
        <title>Evolutionary Origins and Diversification of the Mycorrhizal Mutualists.</title>
        <authorList>
            <consortium name="DOE Joint Genome Institute"/>
            <consortium name="Mycorrhizal Genomics Consortium"/>
            <person name="Kohler A."/>
            <person name="Kuo A."/>
            <person name="Nagy L.G."/>
            <person name="Floudas D."/>
            <person name="Copeland A."/>
            <person name="Barry K.W."/>
            <person name="Cichocki N."/>
            <person name="Veneault-Fourrey C."/>
            <person name="LaButti K."/>
            <person name="Lindquist E.A."/>
            <person name="Lipzen A."/>
            <person name="Lundell T."/>
            <person name="Morin E."/>
            <person name="Murat C."/>
            <person name="Riley R."/>
            <person name="Ohm R."/>
            <person name="Sun H."/>
            <person name="Tunlid A."/>
            <person name="Henrissat B."/>
            <person name="Grigoriev I.V."/>
            <person name="Hibbett D.S."/>
            <person name="Martin F."/>
        </authorList>
    </citation>
    <scope>NUCLEOTIDE SEQUENCE [LARGE SCALE GENOMIC DNA]</scope>
    <source>
        <strain evidence="4">FD-334 SS-4</strain>
    </source>
</reference>
<feature type="region of interest" description="Disordered" evidence="1">
    <location>
        <begin position="397"/>
        <end position="497"/>
    </location>
</feature>
<accession>A0A0D2PKR3</accession>
<organism evidence="3 4">
    <name type="scientific">Hypholoma sublateritium (strain FD-334 SS-4)</name>
    <dbReference type="NCBI Taxonomy" id="945553"/>
    <lineage>
        <taxon>Eukaryota</taxon>
        <taxon>Fungi</taxon>
        <taxon>Dikarya</taxon>
        <taxon>Basidiomycota</taxon>
        <taxon>Agaricomycotina</taxon>
        <taxon>Agaricomycetes</taxon>
        <taxon>Agaricomycetidae</taxon>
        <taxon>Agaricales</taxon>
        <taxon>Agaricineae</taxon>
        <taxon>Strophariaceae</taxon>
        <taxon>Hypholoma</taxon>
    </lineage>
</organism>
<evidence type="ECO:0000259" key="2">
    <source>
        <dbReference type="PROSITE" id="PS50858"/>
    </source>
</evidence>
<evidence type="ECO:0000256" key="1">
    <source>
        <dbReference type="SAM" id="MobiDB-lite"/>
    </source>
</evidence>
<feature type="compositionally biased region" description="Polar residues" evidence="1">
    <location>
        <begin position="83"/>
        <end position="99"/>
    </location>
</feature>
<dbReference type="PANTHER" id="PTHR16019:SF5">
    <property type="entry name" value="BSD DOMAIN-CONTAINING PROTEIN 1"/>
    <property type="match status" value="1"/>
</dbReference>
<dbReference type="InterPro" id="IPR035925">
    <property type="entry name" value="BSD_dom_sf"/>
</dbReference>
<feature type="compositionally biased region" description="Acidic residues" evidence="1">
    <location>
        <begin position="488"/>
        <end position="497"/>
    </location>
</feature>
<feature type="compositionally biased region" description="Acidic residues" evidence="1">
    <location>
        <begin position="402"/>
        <end position="416"/>
    </location>
</feature>
<evidence type="ECO:0000313" key="4">
    <source>
        <dbReference type="Proteomes" id="UP000054270"/>
    </source>
</evidence>